<dbReference type="GO" id="GO:0047040">
    <property type="term" value="F:pteridine reductase activity"/>
    <property type="evidence" value="ECO:0007669"/>
    <property type="project" value="UniProtKB-EC"/>
</dbReference>
<dbReference type="AlphaFoldDB" id="A0A7C5IYW8"/>
<evidence type="ECO:0000256" key="1">
    <source>
        <dbReference type="ARBA" id="ARBA00006484"/>
    </source>
</evidence>
<dbReference type="PANTHER" id="PTHR43639">
    <property type="entry name" value="OXIDOREDUCTASE, SHORT-CHAIN DEHYDROGENASE/REDUCTASE FAMILY (AFU_ORTHOLOGUE AFUA_5G02870)"/>
    <property type="match status" value="1"/>
</dbReference>
<comment type="caution">
    <text evidence="3">The sequence shown here is derived from an EMBL/GenBank/DDBJ whole genome shotgun (WGS) entry which is preliminary data.</text>
</comment>
<dbReference type="NCBIfam" id="NF006598">
    <property type="entry name" value="PRK09135.1"/>
    <property type="match status" value="1"/>
</dbReference>
<evidence type="ECO:0000313" key="3">
    <source>
        <dbReference type="EMBL" id="HHH12993.1"/>
    </source>
</evidence>
<sequence>MAGKTALVTGGAARLGAMSARFLHAAGAHVVIHYRSSAAAAEALRDELEADRPGSVTLVQGDLLDLDVLHRFVAQCLEATGSLDILLNNASNYFPTPLEHVTEAQWESLFGVNAKAPFFLSREAAPHLRARRGCIINMVDIHAERPNPGYPVYSMAKAANAMMVKALARELAPEVRVNGVAPGAILWPEGAEGEKSKAQALPRIPLGRAGAPEQIARTVLFLATTDYITGQIIAVDGGRSIQQ</sequence>
<gene>
    <name evidence="3" type="ORF">ENJ98_02040</name>
</gene>
<dbReference type="InterPro" id="IPR002347">
    <property type="entry name" value="SDR_fam"/>
</dbReference>
<accession>A0A7C5IYW8</accession>
<dbReference type="PRINTS" id="PR00080">
    <property type="entry name" value="SDRFAMILY"/>
</dbReference>
<dbReference type="Proteomes" id="UP000886100">
    <property type="component" value="Unassembled WGS sequence"/>
</dbReference>
<organism evidence="3">
    <name type="scientific">Thiolapillus brandeum</name>
    <dbReference type="NCBI Taxonomy" id="1076588"/>
    <lineage>
        <taxon>Bacteria</taxon>
        <taxon>Pseudomonadati</taxon>
        <taxon>Pseudomonadota</taxon>
        <taxon>Gammaproteobacteria</taxon>
        <taxon>Chromatiales</taxon>
        <taxon>Sedimenticolaceae</taxon>
        <taxon>Thiolapillus</taxon>
    </lineage>
</organism>
<dbReference type="CDD" id="cd05357">
    <property type="entry name" value="PR_SDR_c"/>
    <property type="match status" value="1"/>
</dbReference>
<dbReference type="SUPFAM" id="SSF51735">
    <property type="entry name" value="NAD(P)-binding Rossmann-fold domains"/>
    <property type="match status" value="1"/>
</dbReference>
<dbReference type="PANTHER" id="PTHR43639:SF1">
    <property type="entry name" value="SHORT-CHAIN DEHYDROGENASE_REDUCTASE FAMILY PROTEIN"/>
    <property type="match status" value="1"/>
</dbReference>
<dbReference type="Gene3D" id="3.40.50.720">
    <property type="entry name" value="NAD(P)-binding Rossmann-like Domain"/>
    <property type="match status" value="1"/>
</dbReference>
<dbReference type="FunFam" id="3.40.50.720:FF:000084">
    <property type="entry name" value="Short-chain dehydrogenase reductase"/>
    <property type="match status" value="1"/>
</dbReference>
<dbReference type="PRINTS" id="PR00081">
    <property type="entry name" value="GDHRDH"/>
</dbReference>
<keyword evidence="2 3" id="KW-0560">Oxidoreductase</keyword>
<name>A0A7C5IYW8_9GAMM</name>
<dbReference type="InterPro" id="IPR036291">
    <property type="entry name" value="NAD(P)-bd_dom_sf"/>
</dbReference>
<protein>
    <submittedName>
        <fullName evidence="3">Pteridine reductase</fullName>
        <ecNumber evidence="3">1.5.1.33</ecNumber>
    </submittedName>
</protein>
<dbReference type="Pfam" id="PF13561">
    <property type="entry name" value="adh_short_C2"/>
    <property type="match status" value="1"/>
</dbReference>
<reference evidence="3" key="1">
    <citation type="journal article" date="2020" name="mSystems">
        <title>Genome- and Community-Level Interaction Insights into Carbon Utilization and Element Cycling Functions of Hydrothermarchaeota in Hydrothermal Sediment.</title>
        <authorList>
            <person name="Zhou Z."/>
            <person name="Liu Y."/>
            <person name="Xu W."/>
            <person name="Pan J."/>
            <person name="Luo Z.H."/>
            <person name="Li M."/>
        </authorList>
    </citation>
    <scope>NUCLEOTIDE SEQUENCE [LARGE SCALE GENOMIC DNA]</scope>
    <source>
        <strain evidence="3">HyVt-535</strain>
    </source>
</reference>
<dbReference type="EC" id="1.5.1.33" evidence="3"/>
<evidence type="ECO:0000256" key="2">
    <source>
        <dbReference type="ARBA" id="ARBA00023002"/>
    </source>
</evidence>
<dbReference type="EMBL" id="DROM01000128">
    <property type="protein sequence ID" value="HHH12993.1"/>
    <property type="molecule type" value="Genomic_DNA"/>
</dbReference>
<comment type="similarity">
    <text evidence="1">Belongs to the short-chain dehydrogenases/reductases (SDR) family.</text>
</comment>
<proteinExistence type="inferred from homology"/>